<comment type="caution">
    <text evidence="1">The sequence shown here is derived from an EMBL/GenBank/DDBJ whole genome shotgun (WGS) entry which is preliminary data.</text>
</comment>
<name>A0A2W5ATD8_9CORY</name>
<dbReference type="Proteomes" id="UP000249451">
    <property type="component" value="Unassembled WGS sequence"/>
</dbReference>
<dbReference type="AlphaFoldDB" id="A0A2W5ATD8"/>
<evidence type="ECO:0000313" key="2">
    <source>
        <dbReference type="Proteomes" id="UP000249451"/>
    </source>
</evidence>
<gene>
    <name evidence="1" type="ORF">DI609_12195</name>
</gene>
<protein>
    <submittedName>
        <fullName evidence="1">Uncharacterized protein</fullName>
    </submittedName>
</protein>
<evidence type="ECO:0000313" key="1">
    <source>
        <dbReference type="EMBL" id="PZO97830.1"/>
    </source>
</evidence>
<dbReference type="EMBL" id="QFNY01000359">
    <property type="protein sequence ID" value="PZO97830.1"/>
    <property type="molecule type" value="Genomic_DNA"/>
</dbReference>
<proteinExistence type="predicted"/>
<sequence>MEITDGDLTELCGWVRAFDEVPSTGVDSSALPRKLQGVGELAFSVSRKPAIFSLTWRAALAQ</sequence>
<organism evidence="1 2">
    <name type="scientific">Corynebacterium urealyticum</name>
    <dbReference type="NCBI Taxonomy" id="43771"/>
    <lineage>
        <taxon>Bacteria</taxon>
        <taxon>Bacillati</taxon>
        <taxon>Actinomycetota</taxon>
        <taxon>Actinomycetes</taxon>
        <taxon>Mycobacteriales</taxon>
        <taxon>Corynebacteriaceae</taxon>
        <taxon>Corynebacterium</taxon>
    </lineage>
</organism>
<reference evidence="1 2" key="1">
    <citation type="submission" date="2017-11" db="EMBL/GenBank/DDBJ databases">
        <title>Infants hospitalized years apart are colonized by the same room-sourced microbial strains.</title>
        <authorList>
            <person name="Brooks B."/>
            <person name="Olm M.R."/>
            <person name="Firek B.A."/>
            <person name="Baker R."/>
            <person name="Thomas B.C."/>
            <person name="Morowitz M.J."/>
            <person name="Banfield J.F."/>
        </authorList>
    </citation>
    <scope>NUCLEOTIDE SEQUENCE [LARGE SCALE GENOMIC DNA]</scope>
    <source>
        <strain evidence="1">S2_012_000_R3_87</strain>
    </source>
</reference>
<feature type="non-terminal residue" evidence="1">
    <location>
        <position position="62"/>
    </location>
</feature>
<accession>A0A2W5ATD8</accession>